<evidence type="ECO:0000313" key="3">
    <source>
        <dbReference type="Proteomes" id="UP000287198"/>
    </source>
</evidence>
<dbReference type="Proteomes" id="UP000287198">
    <property type="component" value="Unassembled WGS sequence"/>
</dbReference>
<organism evidence="2 3">
    <name type="scientific">Pseudidiomarina halophila</name>
    <dbReference type="NCBI Taxonomy" id="1449799"/>
    <lineage>
        <taxon>Bacteria</taxon>
        <taxon>Pseudomonadati</taxon>
        <taxon>Pseudomonadota</taxon>
        <taxon>Gammaproteobacteria</taxon>
        <taxon>Alteromonadales</taxon>
        <taxon>Idiomarinaceae</taxon>
        <taxon>Pseudidiomarina</taxon>
    </lineage>
</organism>
<keyword evidence="3" id="KW-1185">Reference proteome</keyword>
<feature type="chain" id="PRO_5019197567" description="DUF3108 domain-containing protein" evidence="1">
    <location>
        <begin position="22"/>
        <end position="204"/>
    </location>
</feature>
<keyword evidence="1" id="KW-0732">Signal</keyword>
<feature type="signal peptide" evidence="1">
    <location>
        <begin position="1"/>
        <end position="21"/>
    </location>
</feature>
<evidence type="ECO:0000256" key="1">
    <source>
        <dbReference type="SAM" id="SignalP"/>
    </source>
</evidence>
<accession>A0A432XV91</accession>
<sequence>MSKAATILAMLMVYLSADVCANDSFEGVIEYKIQSKALIPEIPQELLDSTYGNSQTIYYGKGGHFRIETNSTVGNWEIYRADENKQYIKTKPNAETEVFDASEEKRVLKHLTVKDAELKVLGRNTKLIEIAYEDGSISRYWYAPSLYINPEPYENLKFAYYDRYWEIAKSPYLQHERIHDTWKVTYTAVNVVEKEVSDELFQPQ</sequence>
<reference evidence="3" key="1">
    <citation type="journal article" date="2018" name="Front. Microbiol.">
        <title>Genome-Based Analysis Reveals the Taxonomy and Diversity of the Family Idiomarinaceae.</title>
        <authorList>
            <person name="Liu Y."/>
            <person name="Lai Q."/>
            <person name="Shao Z."/>
        </authorList>
    </citation>
    <scope>NUCLEOTIDE SEQUENCE [LARGE SCALE GENOMIC DNA]</scope>
    <source>
        <strain evidence="3">BH195</strain>
    </source>
</reference>
<comment type="caution">
    <text evidence="2">The sequence shown here is derived from an EMBL/GenBank/DDBJ whole genome shotgun (WGS) entry which is preliminary data.</text>
</comment>
<dbReference type="EMBL" id="PIPW01000002">
    <property type="protein sequence ID" value="RUO52658.1"/>
    <property type="molecule type" value="Genomic_DNA"/>
</dbReference>
<gene>
    <name evidence="2" type="ORF">CWI69_06370</name>
</gene>
<dbReference type="RefSeq" id="WP_126763024.1">
    <property type="nucleotide sequence ID" value="NZ_JBHLTZ010000012.1"/>
</dbReference>
<proteinExistence type="predicted"/>
<evidence type="ECO:0008006" key="4">
    <source>
        <dbReference type="Google" id="ProtNLM"/>
    </source>
</evidence>
<dbReference type="OrthoDB" id="1377129at2"/>
<dbReference type="AlphaFoldDB" id="A0A432XV91"/>
<evidence type="ECO:0000313" key="2">
    <source>
        <dbReference type="EMBL" id="RUO52658.1"/>
    </source>
</evidence>
<protein>
    <recommendedName>
        <fullName evidence="4">DUF3108 domain-containing protein</fullName>
    </recommendedName>
</protein>
<name>A0A432XV91_9GAMM</name>